<protein>
    <submittedName>
        <fullName evidence="2">Uncharacterized protein</fullName>
    </submittedName>
</protein>
<reference evidence="2" key="1">
    <citation type="submission" date="2014-05" db="EMBL/GenBank/DDBJ databases">
        <title>The transcriptome of the halophilic microalga Tetraselmis sp. GSL018 isolated from the Great Salt Lake, Utah.</title>
        <authorList>
            <person name="Jinkerson R.E."/>
            <person name="D'Adamo S."/>
            <person name="Posewitz M.C."/>
        </authorList>
    </citation>
    <scope>NUCLEOTIDE SEQUENCE</scope>
    <source>
        <strain evidence="2">GSL018</strain>
    </source>
</reference>
<feature type="non-terminal residue" evidence="2">
    <location>
        <position position="1"/>
    </location>
</feature>
<dbReference type="EMBL" id="GBEZ01011700">
    <property type="protein sequence ID" value="JAC74108.1"/>
    <property type="molecule type" value="Transcribed_RNA"/>
</dbReference>
<accession>A0A061RQB9</accession>
<gene>
    <name evidence="2" type="ORF">TSPGSL018_26861</name>
</gene>
<feature type="non-terminal residue" evidence="2">
    <location>
        <position position="68"/>
    </location>
</feature>
<evidence type="ECO:0000256" key="1">
    <source>
        <dbReference type="SAM" id="MobiDB-lite"/>
    </source>
</evidence>
<evidence type="ECO:0000313" key="2">
    <source>
        <dbReference type="EMBL" id="JAC74108.1"/>
    </source>
</evidence>
<organism evidence="2">
    <name type="scientific">Tetraselmis sp. GSL018</name>
    <dbReference type="NCBI Taxonomy" id="582737"/>
    <lineage>
        <taxon>Eukaryota</taxon>
        <taxon>Viridiplantae</taxon>
        <taxon>Chlorophyta</taxon>
        <taxon>core chlorophytes</taxon>
        <taxon>Chlorodendrophyceae</taxon>
        <taxon>Chlorodendrales</taxon>
        <taxon>Chlorodendraceae</taxon>
        <taxon>Tetraselmis</taxon>
    </lineage>
</organism>
<feature type="region of interest" description="Disordered" evidence="1">
    <location>
        <begin position="1"/>
        <end position="23"/>
    </location>
</feature>
<proteinExistence type="predicted"/>
<name>A0A061RQB9_9CHLO</name>
<sequence length="68" mass="7026">AAPRTEPRGAEPEHHPRAQGRLSGPSVLQAICLGRGLGGRAGWGERGGQLHRECAGAEGHLGALLLEV</sequence>
<feature type="compositionally biased region" description="Basic and acidic residues" evidence="1">
    <location>
        <begin position="1"/>
        <end position="16"/>
    </location>
</feature>
<dbReference type="AlphaFoldDB" id="A0A061RQB9"/>